<keyword evidence="2" id="KW-0812">Transmembrane</keyword>
<name>A0A1C3CU48_9GAMM</name>
<evidence type="ECO:0000313" key="3">
    <source>
        <dbReference type="EMBL" id="ODA12285.1"/>
    </source>
</evidence>
<reference evidence="3 4" key="1">
    <citation type="submission" date="2016-07" db="EMBL/GenBank/DDBJ databases">
        <title>Acinetobacter sp. ANC 4603.</title>
        <authorList>
            <person name="Radolfova-Krizova L."/>
            <person name="Nemec A."/>
        </authorList>
    </citation>
    <scope>NUCLEOTIDE SEQUENCE [LARGE SCALE GENOMIC DNA]</scope>
    <source>
        <strain evidence="3 4">ANC 4603</strain>
    </source>
</reference>
<keyword evidence="4" id="KW-1185">Reference proteome</keyword>
<evidence type="ECO:0000256" key="2">
    <source>
        <dbReference type="SAM" id="Phobius"/>
    </source>
</evidence>
<evidence type="ECO:0000313" key="4">
    <source>
        <dbReference type="Proteomes" id="UP000186553"/>
    </source>
</evidence>
<evidence type="ECO:0000256" key="1">
    <source>
        <dbReference type="SAM" id="MobiDB-lite"/>
    </source>
</evidence>
<protein>
    <submittedName>
        <fullName evidence="3">Uncharacterized protein</fullName>
    </submittedName>
</protein>
<dbReference type="RefSeq" id="WP_068888638.1">
    <property type="nucleotide sequence ID" value="NZ_CBCRUU010000010.1"/>
</dbReference>
<dbReference type="EMBL" id="MBDL01000011">
    <property type="protein sequence ID" value="ODA12285.1"/>
    <property type="molecule type" value="Genomic_DNA"/>
</dbReference>
<sequence>MSHLAIILVLLVAVVVIIAMLYFSFKLLRQTQQQEKSERQPKAEYRLHPQLQKELKPRENEAKVDSNKDASNK</sequence>
<accession>A0A1C3CU48</accession>
<proteinExistence type="predicted"/>
<dbReference type="Proteomes" id="UP000186553">
    <property type="component" value="Unassembled WGS sequence"/>
</dbReference>
<keyword evidence="2" id="KW-0472">Membrane</keyword>
<comment type="caution">
    <text evidence="3">The sequence shown here is derived from an EMBL/GenBank/DDBJ whole genome shotgun (WGS) entry which is preliminary data.</text>
</comment>
<organism evidence="3 4">
    <name type="scientific">Acinetobacter celticus</name>
    <dbReference type="NCBI Taxonomy" id="1891224"/>
    <lineage>
        <taxon>Bacteria</taxon>
        <taxon>Pseudomonadati</taxon>
        <taxon>Pseudomonadota</taxon>
        <taxon>Gammaproteobacteria</taxon>
        <taxon>Moraxellales</taxon>
        <taxon>Moraxellaceae</taxon>
        <taxon>Acinetobacter</taxon>
    </lineage>
</organism>
<gene>
    <name evidence="3" type="ORF">BBP83_10320</name>
</gene>
<dbReference type="STRING" id="1891224.BBP83_10320"/>
<keyword evidence="2" id="KW-1133">Transmembrane helix</keyword>
<dbReference type="AlphaFoldDB" id="A0A1C3CU48"/>
<feature type="region of interest" description="Disordered" evidence="1">
    <location>
        <begin position="35"/>
        <end position="73"/>
    </location>
</feature>
<feature type="transmembrane region" description="Helical" evidence="2">
    <location>
        <begin position="6"/>
        <end position="25"/>
    </location>
</feature>